<dbReference type="EMBL" id="AP023367">
    <property type="protein sequence ID" value="BCJ93106.1"/>
    <property type="molecule type" value="Genomic_DNA"/>
</dbReference>
<organism evidence="1 2">
    <name type="scientific">Anaerocolumna cellulosilytica</name>
    <dbReference type="NCBI Taxonomy" id="433286"/>
    <lineage>
        <taxon>Bacteria</taxon>
        <taxon>Bacillati</taxon>
        <taxon>Bacillota</taxon>
        <taxon>Clostridia</taxon>
        <taxon>Lachnospirales</taxon>
        <taxon>Lachnospiraceae</taxon>
        <taxon>Anaerocolumna</taxon>
    </lineage>
</organism>
<sequence length="401" mass="45533">MKVKATYFQNDKEKPLVYGEVELIDPPRRRLRGEEEKKGILAESVIVGFCGTDHELMKMGQEGRLSNKFPKGQERLINGHEGLVWIPSEERFAIVLIRGGNSYDPTRYTEEESYFEYGCDGADGLFSDKNYYHPDMLLKIPDGFVKNGKIALSFAKKMVFPDPYACMVFQRERMEDLGAAHNFRMEMAKHKCSEAEAREHARKQLFARTVIFGLGTTGMFMGDLIRQKYPEAKIVFVGRSEETDLKVVFAKEQTGAVYVQNHYKSTEDLAGAVIVALGGKATAFIGVSGTNVEHELAFKQEVLGCNGVYNSFSLGPQIQFDTMPFGFKNHLIMGSINFRQDHMEEAIRILTDSRYDEIVELIEKEEFIRNPLAAYENKIYAKGAPLKTAVVWNPDYIDFSR</sequence>
<dbReference type="AlphaFoldDB" id="A0A6S6QTV1"/>
<reference evidence="1 2" key="1">
    <citation type="journal article" date="2016" name="Int. J. Syst. Evol. Microbiol.">
        <title>Descriptions of Anaerotaenia torta gen. nov., sp. nov. and Anaerocolumna cellulosilytica gen. nov., sp. nov. isolated from a methanogenic reactor of cattle waste.</title>
        <authorList>
            <person name="Uek A."/>
            <person name="Ohtaki Y."/>
            <person name="Kaku N."/>
            <person name="Ueki K."/>
        </authorList>
    </citation>
    <scope>NUCLEOTIDE SEQUENCE [LARGE SCALE GENOMIC DNA]</scope>
    <source>
        <strain evidence="1 2">SN021</strain>
    </source>
</reference>
<keyword evidence="2" id="KW-1185">Reference proteome</keyword>
<dbReference type="RefSeq" id="WP_184095201.1">
    <property type="nucleotide sequence ID" value="NZ_AP023367.1"/>
</dbReference>
<evidence type="ECO:0000313" key="1">
    <source>
        <dbReference type="EMBL" id="BCJ93106.1"/>
    </source>
</evidence>
<dbReference type="SUPFAM" id="SSF51735">
    <property type="entry name" value="NAD(P)-binding Rossmann-fold domains"/>
    <property type="match status" value="1"/>
</dbReference>
<dbReference type="KEGG" id="acel:acsn021_06750"/>
<accession>A0A6S6QTV1</accession>
<dbReference type="Gene3D" id="3.40.50.720">
    <property type="entry name" value="NAD(P)-binding Rossmann-like Domain"/>
    <property type="match status" value="1"/>
</dbReference>
<dbReference type="InterPro" id="IPR036291">
    <property type="entry name" value="NAD(P)-bd_dom_sf"/>
</dbReference>
<name>A0A6S6QTV1_9FIRM</name>
<gene>
    <name evidence="1" type="ORF">acsn021_06750</name>
</gene>
<protein>
    <submittedName>
        <fullName evidence="1">Uncharacterized protein</fullName>
    </submittedName>
</protein>
<proteinExistence type="predicted"/>
<dbReference type="Gene3D" id="3.90.180.10">
    <property type="entry name" value="Medium-chain alcohol dehydrogenases, catalytic domain"/>
    <property type="match status" value="1"/>
</dbReference>
<dbReference type="Proteomes" id="UP000515561">
    <property type="component" value="Chromosome"/>
</dbReference>
<evidence type="ECO:0000313" key="2">
    <source>
        <dbReference type="Proteomes" id="UP000515561"/>
    </source>
</evidence>